<keyword evidence="12 18" id="KW-1133">Transmembrane helix</keyword>
<dbReference type="CTD" id="4536"/>
<feature type="transmembrane region" description="Helical" evidence="18">
    <location>
        <begin position="147"/>
        <end position="171"/>
    </location>
</feature>
<dbReference type="EMBL" id="MF351857">
    <property type="protein sequence ID" value="AWD31612.1"/>
    <property type="molecule type" value="Genomic_DNA"/>
</dbReference>
<dbReference type="GO" id="GO:0006120">
    <property type="term" value="P:mitochondrial electron transport, NADH to ubiquinone"/>
    <property type="evidence" value="ECO:0007669"/>
    <property type="project" value="InterPro"/>
</dbReference>
<feature type="transmembrane region" description="Helical" evidence="18">
    <location>
        <begin position="57"/>
        <end position="78"/>
    </location>
</feature>
<keyword evidence="16 18" id="KW-0472">Membrane</keyword>
<evidence type="ECO:0000256" key="16">
    <source>
        <dbReference type="ARBA" id="ARBA00023136"/>
    </source>
</evidence>
<dbReference type="GO" id="GO:0008137">
    <property type="term" value="F:NADH dehydrogenase (ubiquinone) activity"/>
    <property type="evidence" value="ECO:0007669"/>
    <property type="project" value="UniProtKB-EC"/>
</dbReference>
<evidence type="ECO:0000256" key="9">
    <source>
        <dbReference type="ARBA" id="ARBA00022792"/>
    </source>
</evidence>
<evidence type="ECO:0000256" key="8">
    <source>
        <dbReference type="ARBA" id="ARBA00022692"/>
    </source>
</evidence>
<keyword evidence="13 18" id="KW-0520">NAD</keyword>
<evidence type="ECO:0000256" key="15">
    <source>
        <dbReference type="ARBA" id="ARBA00023128"/>
    </source>
</evidence>
<dbReference type="GeneID" id="37248566"/>
<proteinExistence type="inferred from homology"/>
<keyword evidence="9 18" id="KW-0999">Mitochondrion inner membrane</keyword>
<comment type="similarity">
    <text evidence="3 18">Belongs to the complex I subunit 2 family.</text>
</comment>
<comment type="function">
    <text evidence="18">Core subunit of the mitochondrial membrane respiratory chain NADH dehydrogenase (Complex I) which catalyzes electron transfer from NADH through the respiratory chain, using ubiquinone as an electron acceptor. Essential for the catalytic activity and assembly of complex I.</text>
</comment>
<evidence type="ECO:0000313" key="20">
    <source>
        <dbReference type="EMBL" id="AWD31612.1"/>
    </source>
</evidence>
<evidence type="ECO:0000256" key="6">
    <source>
        <dbReference type="ARBA" id="ARBA00022448"/>
    </source>
</evidence>
<dbReference type="InterPro" id="IPR003917">
    <property type="entry name" value="NADH_UbQ_OxRdtase_chain2"/>
</dbReference>
<dbReference type="EC" id="7.1.1.2" evidence="4 18"/>
<feature type="transmembrane region" description="Helical" evidence="18">
    <location>
        <begin position="117"/>
        <end position="135"/>
    </location>
</feature>
<evidence type="ECO:0000256" key="3">
    <source>
        <dbReference type="ARBA" id="ARBA00007012"/>
    </source>
</evidence>
<dbReference type="PRINTS" id="PR01436">
    <property type="entry name" value="NADHDHGNASE2"/>
</dbReference>
<feature type="domain" description="NADH:quinone oxidoreductase/Mrp antiporter transmembrane" evidence="19">
    <location>
        <begin position="24"/>
        <end position="274"/>
    </location>
</feature>
<name>A0A343WNN6_9HEMI</name>
<feature type="transmembrane region" description="Helical" evidence="18">
    <location>
        <begin position="191"/>
        <end position="210"/>
    </location>
</feature>
<comment type="catalytic activity">
    <reaction evidence="17 18">
        <text>a ubiquinone + NADH + 5 H(+)(in) = a ubiquinol + NAD(+) + 4 H(+)(out)</text>
        <dbReference type="Rhea" id="RHEA:29091"/>
        <dbReference type="Rhea" id="RHEA-COMP:9565"/>
        <dbReference type="Rhea" id="RHEA-COMP:9566"/>
        <dbReference type="ChEBI" id="CHEBI:15378"/>
        <dbReference type="ChEBI" id="CHEBI:16389"/>
        <dbReference type="ChEBI" id="CHEBI:17976"/>
        <dbReference type="ChEBI" id="CHEBI:57540"/>
        <dbReference type="ChEBI" id="CHEBI:57945"/>
        <dbReference type="EC" id="7.1.1.2"/>
    </reaction>
</comment>
<evidence type="ECO:0000259" key="19">
    <source>
        <dbReference type="Pfam" id="PF00361"/>
    </source>
</evidence>
<sequence>MLKFNKKKMFLVLMMLSTLMVLCSTKWLSMWLGMEINLMVTIPFIFQNKSKELSEKVMTYFLTQVMASILMLTAMLTMMMSFNILIIKMMLTFSMMIKLGMPPFHMWMPEMLNKINWWTLGILITMQKINPLMIMSQIMENNLVMPMIMIMSSSVGSLAGINQLVLSKIMVYSSINHLSWITMCMMMMNTLWIKYFIIYSMITLTLCSLFNMKMIFYINQFNMNTNIYMKLMIVGLMLNLGGLPPLPGFFIKWLTLESMMKFNYLYFTLIIMLFCSMVTLIFYMRLSYNMMMLSNMSQKFNKMITKMKFYMIMFLNMMLPLIIFI</sequence>
<comment type="subcellular location">
    <subcellularLocation>
        <location evidence="2 18">Mitochondrion inner membrane</location>
        <topology evidence="2 18">Multi-pass membrane protein</topology>
    </subcellularLocation>
</comment>
<feature type="transmembrane region" description="Helical" evidence="18">
    <location>
        <begin position="307"/>
        <end position="324"/>
    </location>
</feature>
<evidence type="ECO:0000256" key="12">
    <source>
        <dbReference type="ARBA" id="ARBA00022989"/>
    </source>
</evidence>
<dbReference type="PANTHER" id="PTHR46552">
    <property type="entry name" value="NADH-UBIQUINONE OXIDOREDUCTASE CHAIN 2"/>
    <property type="match status" value="1"/>
</dbReference>
<feature type="transmembrane region" description="Helical" evidence="18">
    <location>
        <begin position="231"/>
        <end position="251"/>
    </location>
</feature>
<evidence type="ECO:0000256" key="10">
    <source>
        <dbReference type="ARBA" id="ARBA00022967"/>
    </source>
</evidence>
<keyword evidence="14 18" id="KW-0830">Ubiquinone</keyword>
<evidence type="ECO:0000256" key="5">
    <source>
        <dbReference type="ARBA" id="ARBA00021008"/>
    </source>
</evidence>
<evidence type="ECO:0000256" key="18">
    <source>
        <dbReference type="RuleBase" id="RU003403"/>
    </source>
</evidence>
<dbReference type="GO" id="GO:0005743">
    <property type="term" value="C:mitochondrial inner membrane"/>
    <property type="evidence" value="ECO:0007669"/>
    <property type="project" value="UniProtKB-SubCell"/>
</dbReference>
<keyword evidence="8 18" id="KW-0812">Transmembrane</keyword>
<feature type="transmembrane region" description="Helical" evidence="18">
    <location>
        <begin position="263"/>
        <end position="286"/>
    </location>
</feature>
<reference evidence="20" key="1">
    <citation type="journal article" date="2018" name="BMC Genomics">
        <title>Compositional and mutational rate heterogeneity in mitochondrial genomes and its effect on the phylogenetic inferences of Cimicomorpha (Hemiptera: Heteroptera).</title>
        <authorList>
            <person name="Yang H."/>
            <person name="Li T."/>
            <person name="Dang K."/>
            <person name="Bu W."/>
        </authorList>
    </citation>
    <scope>NUCLEOTIDE SEQUENCE</scope>
</reference>
<comment type="function">
    <text evidence="1">Core subunit of the mitochondrial membrane respiratory chain NADH dehydrogenase (Complex I) that is believed to belong to the minimal assembly required for catalysis. Complex I functions in the transfer of electrons from NADH to the respiratory chain. The immediate electron acceptor for the enzyme is believed to be ubiquinone.</text>
</comment>
<dbReference type="InterPro" id="IPR001750">
    <property type="entry name" value="ND/Mrp_TM"/>
</dbReference>
<keyword evidence="6" id="KW-0813">Transport</keyword>
<keyword evidence="7 18" id="KW-0679">Respiratory chain</keyword>
<protein>
    <recommendedName>
        <fullName evidence="5 18">NADH-ubiquinone oxidoreductase chain 2</fullName>
        <ecNumber evidence="4 18">7.1.1.2</ecNumber>
    </recommendedName>
</protein>
<keyword evidence="10 18" id="KW-1278">Translocase</keyword>
<dbReference type="RefSeq" id="YP_009488353.1">
    <property type="nucleotide sequence ID" value="NC_037835.1"/>
</dbReference>
<organism evidence="20">
    <name type="scientific">Metasalis populi</name>
    <dbReference type="NCBI Taxonomy" id="1589681"/>
    <lineage>
        <taxon>Eukaryota</taxon>
        <taxon>Metazoa</taxon>
        <taxon>Ecdysozoa</taxon>
        <taxon>Arthropoda</taxon>
        <taxon>Hexapoda</taxon>
        <taxon>Insecta</taxon>
        <taxon>Pterygota</taxon>
        <taxon>Neoptera</taxon>
        <taxon>Paraneoptera</taxon>
        <taxon>Hemiptera</taxon>
        <taxon>Heteroptera</taxon>
        <taxon>Panheteroptera</taxon>
        <taxon>Cimicomorpha</taxon>
        <taxon>Tingidae</taxon>
        <taxon>Metasalis</taxon>
    </lineage>
</organism>
<evidence type="ECO:0000256" key="13">
    <source>
        <dbReference type="ARBA" id="ARBA00023027"/>
    </source>
</evidence>
<evidence type="ECO:0000256" key="14">
    <source>
        <dbReference type="ARBA" id="ARBA00023075"/>
    </source>
</evidence>
<keyword evidence="11 18" id="KW-0249">Electron transport</keyword>
<gene>
    <name evidence="20" type="primary">ND2</name>
</gene>
<dbReference type="PANTHER" id="PTHR46552:SF1">
    <property type="entry name" value="NADH-UBIQUINONE OXIDOREDUCTASE CHAIN 2"/>
    <property type="match status" value="1"/>
</dbReference>
<evidence type="ECO:0000256" key="2">
    <source>
        <dbReference type="ARBA" id="ARBA00004448"/>
    </source>
</evidence>
<evidence type="ECO:0000256" key="7">
    <source>
        <dbReference type="ARBA" id="ARBA00022660"/>
    </source>
</evidence>
<dbReference type="Pfam" id="PF00361">
    <property type="entry name" value="Proton_antipo_M"/>
    <property type="match status" value="1"/>
</dbReference>
<dbReference type="AlphaFoldDB" id="A0A343WNN6"/>
<evidence type="ECO:0000256" key="17">
    <source>
        <dbReference type="ARBA" id="ARBA00049551"/>
    </source>
</evidence>
<keyword evidence="15 18" id="KW-0496">Mitochondrion</keyword>
<evidence type="ECO:0000256" key="11">
    <source>
        <dbReference type="ARBA" id="ARBA00022982"/>
    </source>
</evidence>
<dbReference type="InterPro" id="IPR050175">
    <property type="entry name" value="Complex_I_Subunit_2"/>
</dbReference>
<evidence type="ECO:0000256" key="4">
    <source>
        <dbReference type="ARBA" id="ARBA00012944"/>
    </source>
</evidence>
<geneLocation type="mitochondrion" evidence="20"/>
<accession>A0A343WNN6</accession>
<evidence type="ECO:0000256" key="1">
    <source>
        <dbReference type="ARBA" id="ARBA00003257"/>
    </source>
</evidence>